<proteinExistence type="predicted"/>
<organism evidence="2 3">
    <name type="scientific">Anaerosporomusa subterranea</name>
    <dbReference type="NCBI Taxonomy" id="1794912"/>
    <lineage>
        <taxon>Bacteria</taxon>
        <taxon>Bacillati</taxon>
        <taxon>Bacillota</taxon>
        <taxon>Negativicutes</taxon>
        <taxon>Acetonemataceae</taxon>
        <taxon>Anaerosporomusa</taxon>
    </lineage>
</organism>
<dbReference type="RefSeq" id="WP_082816795.1">
    <property type="nucleotide sequence ID" value="NZ_LSGP01000017.1"/>
</dbReference>
<evidence type="ECO:0000313" key="2">
    <source>
        <dbReference type="EMBL" id="KYZ76408.1"/>
    </source>
</evidence>
<dbReference type="STRING" id="1794912.AXX12_08215"/>
<reference evidence="2 3" key="1">
    <citation type="submission" date="2016-02" db="EMBL/GenBank/DDBJ databases">
        <title>Anaerosporomusa subterraneum gen. nov., sp. nov., a spore-forming obligate anaerobe isolated from saprolite.</title>
        <authorList>
            <person name="Choi J.K."/>
            <person name="Shah M."/>
            <person name="Yee N."/>
        </authorList>
    </citation>
    <scope>NUCLEOTIDE SEQUENCE [LARGE SCALE GENOMIC DNA]</scope>
    <source>
        <strain evidence="2 3">RU4</strain>
    </source>
</reference>
<sequence>MRMRRILSVWLILTLMLAQTSVFAAPESDLTALGKTSLLEKIYFGTEQTGPFVERVAKLEKDILGNETKASLLDKVDTLYNYTKVSSTATPSFLLKLNSAEWLFNHSISTMPAQSRLETLEKNLLGSTSSGALDARLGRLMQVAFTSGQLNTSSVSVPKDTLIKIRTLSKIDSAKSRVGDFVAFKVIDDVYINGYLAIPAGTQGRGRISQVQQKANFGRDAKVEIAFDSVEALDGTIVKTLIGDKAKEQTRSLALAAGASVAGLAILGPIGIVGGAFVHGQEVVIPTGTDMFIQTAGATELYGVQMK</sequence>
<keyword evidence="3" id="KW-1185">Reference proteome</keyword>
<evidence type="ECO:0000256" key="1">
    <source>
        <dbReference type="SAM" id="SignalP"/>
    </source>
</evidence>
<dbReference type="Proteomes" id="UP000076268">
    <property type="component" value="Unassembled WGS sequence"/>
</dbReference>
<dbReference type="EMBL" id="LSGP01000017">
    <property type="protein sequence ID" value="KYZ76408.1"/>
    <property type="molecule type" value="Genomic_DNA"/>
</dbReference>
<protein>
    <submittedName>
        <fullName evidence="2">Uncharacterized protein</fullName>
    </submittedName>
</protein>
<feature type="chain" id="PRO_5007594956" evidence="1">
    <location>
        <begin position="25"/>
        <end position="307"/>
    </location>
</feature>
<name>A0A154BSB5_ANASB</name>
<accession>A0A154BSB5</accession>
<keyword evidence="1" id="KW-0732">Signal</keyword>
<evidence type="ECO:0000313" key="3">
    <source>
        <dbReference type="Proteomes" id="UP000076268"/>
    </source>
</evidence>
<dbReference type="OrthoDB" id="581815at2"/>
<comment type="caution">
    <text evidence="2">The sequence shown here is derived from an EMBL/GenBank/DDBJ whole genome shotgun (WGS) entry which is preliminary data.</text>
</comment>
<gene>
    <name evidence="2" type="ORF">AXX12_08215</name>
</gene>
<feature type="signal peptide" evidence="1">
    <location>
        <begin position="1"/>
        <end position="24"/>
    </location>
</feature>
<dbReference type="AlphaFoldDB" id="A0A154BSB5"/>